<name>A0A5C3LPQ2_9AGAR</name>
<organism evidence="1 2">
    <name type="scientific">Crucibulum laeve</name>
    <dbReference type="NCBI Taxonomy" id="68775"/>
    <lineage>
        <taxon>Eukaryota</taxon>
        <taxon>Fungi</taxon>
        <taxon>Dikarya</taxon>
        <taxon>Basidiomycota</taxon>
        <taxon>Agaricomycotina</taxon>
        <taxon>Agaricomycetes</taxon>
        <taxon>Agaricomycetidae</taxon>
        <taxon>Agaricales</taxon>
        <taxon>Agaricineae</taxon>
        <taxon>Nidulariaceae</taxon>
        <taxon>Crucibulum</taxon>
    </lineage>
</organism>
<proteinExistence type="predicted"/>
<evidence type="ECO:0000313" key="2">
    <source>
        <dbReference type="Proteomes" id="UP000308652"/>
    </source>
</evidence>
<evidence type="ECO:0000313" key="1">
    <source>
        <dbReference type="EMBL" id="TFK35129.1"/>
    </source>
</evidence>
<dbReference type="AlphaFoldDB" id="A0A5C3LPQ2"/>
<reference evidence="1 2" key="1">
    <citation type="journal article" date="2019" name="Nat. Ecol. Evol.">
        <title>Megaphylogeny resolves global patterns of mushroom evolution.</title>
        <authorList>
            <person name="Varga T."/>
            <person name="Krizsan K."/>
            <person name="Foldi C."/>
            <person name="Dima B."/>
            <person name="Sanchez-Garcia M."/>
            <person name="Sanchez-Ramirez S."/>
            <person name="Szollosi G.J."/>
            <person name="Szarkandi J.G."/>
            <person name="Papp V."/>
            <person name="Albert L."/>
            <person name="Andreopoulos W."/>
            <person name="Angelini C."/>
            <person name="Antonin V."/>
            <person name="Barry K.W."/>
            <person name="Bougher N.L."/>
            <person name="Buchanan P."/>
            <person name="Buyck B."/>
            <person name="Bense V."/>
            <person name="Catcheside P."/>
            <person name="Chovatia M."/>
            <person name="Cooper J."/>
            <person name="Damon W."/>
            <person name="Desjardin D."/>
            <person name="Finy P."/>
            <person name="Geml J."/>
            <person name="Haridas S."/>
            <person name="Hughes K."/>
            <person name="Justo A."/>
            <person name="Karasinski D."/>
            <person name="Kautmanova I."/>
            <person name="Kiss B."/>
            <person name="Kocsube S."/>
            <person name="Kotiranta H."/>
            <person name="LaButti K.M."/>
            <person name="Lechner B.E."/>
            <person name="Liimatainen K."/>
            <person name="Lipzen A."/>
            <person name="Lukacs Z."/>
            <person name="Mihaltcheva S."/>
            <person name="Morgado L.N."/>
            <person name="Niskanen T."/>
            <person name="Noordeloos M.E."/>
            <person name="Ohm R.A."/>
            <person name="Ortiz-Santana B."/>
            <person name="Ovrebo C."/>
            <person name="Racz N."/>
            <person name="Riley R."/>
            <person name="Savchenko A."/>
            <person name="Shiryaev A."/>
            <person name="Soop K."/>
            <person name="Spirin V."/>
            <person name="Szebenyi C."/>
            <person name="Tomsovsky M."/>
            <person name="Tulloss R.E."/>
            <person name="Uehling J."/>
            <person name="Grigoriev I.V."/>
            <person name="Vagvolgyi C."/>
            <person name="Papp T."/>
            <person name="Martin F.M."/>
            <person name="Miettinen O."/>
            <person name="Hibbett D.S."/>
            <person name="Nagy L.G."/>
        </authorList>
    </citation>
    <scope>NUCLEOTIDE SEQUENCE [LARGE SCALE GENOMIC DNA]</scope>
    <source>
        <strain evidence="1 2">CBS 166.37</strain>
    </source>
</reference>
<keyword evidence="2" id="KW-1185">Reference proteome</keyword>
<accession>A0A5C3LPQ2</accession>
<protein>
    <submittedName>
        <fullName evidence="1">Uncharacterized protein</fullName>
    </submittedName>
</protein>
<sequence>MSSSNRKLIFLLLFRPRQLRKLKLTSNANPHILLWHLMCELGWSSGETRCGFLGLFDELFCRGWYE</sequence>
<gene>
    <name evidence="1" type="ORF">BDQ12DRAFT_324393</name>
</gene>
<dbReference type="EMBL" id="ML213624">
    <property type="protein sequence ID" value="TFK35129.1"/>
    <property type="molecule type" value="Genomic_DNA"/>
</dbReference>
<dbReference type="Proteomes" id="UP000308652">
    <property type="component" value="Unassembled WGS sequence"/>
</dbReference>